<dbReference type="GO" id="GO:0005524">
    <property type="term" value="F:ATP binding"/>
    <property type="evidence" value="ECO:0007669"/>
    <property type="project" value="UniProtKB-KW"/>
</dbReference>
<evidence type="ECO:0000256" key="2">
    <source>
        <dbReference type="ARBA" id="ARBA00013161"/>
    </source>
</evidence>
<dbReference type="PANTHER" id="PTHR10055:SF1">
    <property type="entry name" value="TRYPTOPHAN--TRNA LIGASE, CYTOPLASMIC"/>
    <property type="match status" value="1"/>
</dbReference>
<comment type="similarity">
    <text evidence="1 9">Belongs to the class-I aminoacyl-tRNA synthetase family.</text>
</comment>
<keyword evidence="7 9" id="KW-0030">Aminoacyl-tRNA synthetase</keyword>
<dbReference type="AlphaFoldDB" id="A0A098VVZ8"/>
<keyword evidence="6 9" id="KW-0648">Protein biosynthesis</keyword>
<dbReference type="EMBL" id="JMKJ01000016">
    <property type="protein sequence ID" value="KGG53049.1"/>
    <property type="molecule type" value="Genomic_DNA"/>
</dbReference>
<evidence type="ECO:0000256" key="7">
    <source>
        <dbReference type="ARBA" id="ARBA00023146"/>
    </source>
</evidence>
<name>A0A098VVZ8_9MICR</name>
<dbReference type="PRINTS" id="PR01039">
    <property type="entry name" value="TRNASYNTHTRP"/>
</dbReference>
<accession>A0A098VVZ8</accession>
<keyword evidence="11" id="KW-1185">Reference proteome</keyword>
<dbReference type="GO" id="GO:0005737">
    <property type="term" value="C:cytoplasm"/>
    <property type="evidence" value="ECO:0007669"/>
    <property type="project" value="TreeGrafter"/>
</dbReference>
<dbReference type="Proteomes" id="UP000029725">
    <property type="component" value="Unassembled WGS sequence"/>
</dbReference>
<evidence type="ECO:0000256" key="5">
    <source>
        <dbReference type="ARBA" id="ARBA00022840"/>
    </source>
</evidence>
<evidence type="ECO:0000256" key="8">
    <source>
        <dbReference type="ARBA" id="ARBA00030268"/>
    </source>
</evidence>
<evidence type="ECO:0000256" key="9">
    <source>
        <dbReference type="RuleBase" id="RU363036"/>
    </source>
</evidence>
<keyword evidence="5 9" id="KW-0067">ATP-binding</keyword>
<keyword evidence="3 9" id="KW-0436">Ligase</keyword>
<proteinExistence type="inferred from homology"/>
<protein>
    <recommendedName>
        <fullName evidence="2">tryptophan--tRNA ligase</fullName>
        <ecNumber evidence="2">6.1.1.2</ecNumber>
    </recommendedName>
    <alternativeName>
        <fullName evidence="8">Tryptophanyl-tRNA synthetase</fullName>
    </alternativeName>
</protein>
<dbReference type="Pfam" id="PF00579">
    <property type="entry name" value="tRNA-synt_1b"/>
    <property type="match status" value="1"/>
</dbReference>
<gene>
    <name evidence="10" type="ORF">DI09_114p10</name>
</gene>
<dbReference type="InterPro" id="IPR014729">
    <property type="entry name" value="Rossmann-like_a/b/a_fold"/>
</dbReference>
<organism evidence="10 11">
    <name type="scientific">Mitosporidium daphniae</name>
    <dbReference type="NCBI Taxonomy" id="1485682"/>
    <lineage>
        <taxon>Eukaryota</taxon>
        <taxon>Fungi</taxon>
        <taxon>Fungi incertae sedis</taxon>
        <taxon>Microsporidia</taxon>
        <taxon>Mitosporidium</taxon>
    </lineage>
</organism>
<evidence type="ECO:0000256" key="1">
    <source>
        <dbReference type="ARBA" id="ARBA00005594"/>
    </source>
</evidence>
<dbReference type="InterPro" id="IPR001412">
    <property type="entry name" value="aa-tRNA-synth_I_CS"/>
</dbReference>
<dbReference type="InterPro" id="IPR002306">
    <property type="entry name" value="Trp-tRNA-ligase"/>
</dbReference>
<reference evidence="10 11" key="1">
    <citation type="submission" date="2014-04" db="EMBL/GenBank/DDBJ databases">
        <title>A new species of microsporidia sheds light on the evolution of extreme parasitism.</title>
        <authorList>
            <person name="Haag K.L."/>
            <person name="James T.Y."/>
            <person name="Larsson R."/>
            <person name="Schaer T.M."/>
            <person name="Refardt D."/>
            <person name="Pombert J.-F."/>
            <person name="Ebert D."/>
        </authorList>
    </citation>
    <scope>NUCLEOTIDE SEQUENCE [LARGE SCALE GENOMIC DNA]</scope>
    <source>
        <strain evidence="10 11">UGP3</strain>
        <tissue evidence="10">Spores</tissue>
    </source>
</reference>
<dbReference type="EC" id="6.1.1.2" evidence="2"/>
<dbReference type="GO" id="GO:0004830">
    <property type="term" value="F:tryptophan-tRNA ligase activity"/>
    <property type="evidence" value="ECO:0007669"/>
    <property type="project" value="UniProtKB-EC"/>
</dbReference>
<dbReference type="VEuPathDB" id="MicrosporidiaDB:DI09_114p10"/>
<evidence type="ECO:0000313" key="10">
    <source>
        <dbReference type="EMBL" id="KGG53049.1"/>
    </source>
</evidence>
<keyword evidence="4 9" id="KW-0547">Nucleotide-binding</keyword>
<dbReference type="PROSITE" id="PS00178">
    <property type="entry name" value="AA_TRNA_LIGASE_I"/>
    <property type="match status" value="1"/>
</dbReference>
<dbReference type="OrthoDB" id="10261385at2759"/>
<evidence type="ECO:0000256" key="4">
    <source>
        <dbReference type="ARBA" id="ARBA00022741"/>
    </source>
</evidence>
<dbReference type="InterPro" id="IPR002305">
    <property type="entry name" value="aa-tRNA-synth_Ic"/>
</dbReference>
<dbReference type="HOGENOM" id="CLU_032621_1_1_1"/>
<dbReference type="RefSeq" id="XP_013239485.1">
    <property type="nucleotide sequence ID" value="XM_013384031.1"/>
</dbReference>
<dbReference type="Gene3D" id="3.40.50.620">
    <property type="entry name" value="HUPs"/>
    <property type="match status" value="1"/>
</dbReference>
<comment type="caution">
    <text evidence="10">The sequence shown here is derived from an EMBL/GenBank/DDBJ whole genome shotgun (WGS) entry which is preliminary data.</text>
</comment>
<dbReference type="SUPFAM" id="SSF52374">
    <property type="entry name" value="Nucleotidylyl transferase"/>
    <property type="match status" value="1"/>
</dbReference>
<dbReference type="PANTHER" id="PTHR10055">
    <property type="entry name" value="TRYPTOPHANYL-TRNA SYNTHETASE"/>
    <property type="match status" value="1"/>
</dbReference>
<dbReference type="GeneID" id="25258055"/>
<evidence type="ECO:0000256" key="3">
    <source>
        <dbReference type="ARBA" id="ARBA00022598"/>
    </source>
</evidence>
<evidence type="ECO:0000256" key="6">
    <source>
        <dbReference type="ARBA" id="ARBA00022917"/>
    </source>
</evidence>
<dbReference type="GO" id="GO:0006436">
    <property type="term" value="P:tryptophanyl-tRNA aminoacylation"/>
    <property type="evidence" value="ECO:0007669"/>
    <property type="project" value="InterPro"/>
</dbReference>
<sequence length="249" mass="28592">MNSSSQVCHQFSHIAIEENSKREIPPMETDQQVTPWDVKGAVVDGEIKAIDYEKLIVQFGVSRITPDLIERLEKVTGRPAHHLIRRGIFFAHRDLSRILDLHEQGKPFFLYTGRGPSNESMHLGHAIPFIFCQWLQEVFDVHLVIQLTDDEKFHFKEHLTLDDVKRYAIENAKDIAAFGFNPEKTFIFLDSEYYGYMFDTILRVQKCLNFNQCSSVFGFDQTTSIGKLSYPCAEIATAFPGAFPHLFGK</sequence>
<feature type="non-terminal residue" evidence="10">
    <location>
        <position position="249"/>
    </location>
</feature>
<evidence type="ECO:0000313" key="11">
    <source>
        <dbReference type="Proteomes" id="UP000029725"/>
    </source>
</evidence>